<dbReference type="InterPro" id="IPR020806">
    <property type="entry name" value="PKS_PP-bd"/>
</dbReference>
<evidence type="ECO:0000256" key="4">
    <source>
        <dbReference type="ARBA" id="ARBA00022553"/>
    </source>
</evidence>
<dbReference type="EMBL" id="AGBF01000405">
    <property type="protein sequence ID" value="EGX54534.1"/>
    <property type="molecule type" value="Genomic_DNA"/>
</dbReference>
<dbReference type="Pfam" id="PF13193">
    <property type="entry name" value="AMP-binding_C"/>
    <property type="match status" value="1"/>
</dbReference>
<sequence>MELGEVEEVLRRHPQVGGAVVAAREDAGGSLRLVGYVVPGRPGDGVPADLASYARSWLPDVMVPSVFVSLAEFPLLPNGKTDRSALPAPDPAAGHCVYRAPSGPAEELVAAVWGDVLDVGEVGADDDFFALGGHSLLATRVTHRLGAALGTHVPLHLVFQHPTLTELAAHLPDGDEQRRIPSIPVLDRTPEPDGTVVLPASLGQERLWVQCALDPQANLAYHIRGAVELDGPLDVDSLVAALRQLAVRHEVLRTSLRQIDGELRQVVAPEPEVPLTRIDTADLEPVIDAETRRAFDLTAGPLWHVTVVSTAPAHHVVVMSLHHAIADGWSLDLILREIAERYGTLLRTPDAQPLPPAPVQYAEAAAWQRATAPAELAFWRSHLAGASSAGLPTDRPRPPQQTFTGASVPLALPQDALASAARAADTTGFTVLAAALAIVLAKLTDRYDVTVGIPVAGRDHPDTAEVVGYLVDTLPLRLLPAPSGSLAEALATTRALMDDVRAHPRIPLEQLLGELRPHRDRGPLFHVLLAVNGTPPRYELPGLDVRPVPLPFRTTPYDLTVQAEERNGRITGHLLFNTDLFEQSTAELVADRLTTVVQALADSPATTVAELDVRSVGERRRAGVWGVGCGLGSLVGGRVEVLVEGVVDRLGGVGS</sequence>
<dbReference type="GO" id="GO:0017000">
    <property type="term" value="P:antibiotic biosynthetic process"/>
    <property type="evidence" value="ECO:0007669"/>
    <property type="project" value="UniProtKB-ARBA"/>
</dbReference>
<organism evidence="6 7">
    <name type="scientific">Streptomyces zinciresistens K42</name>
    <dbReference type="NCBI Taxonomy" id="700597"/>
    <lineage>
        <taxon>Bacteria</taxon>
        <taxon>Bacillati</taxon>
        <taxon>Actinomycetota</taxon>
        <taxon>Actinomycetes</taxon>
        <taxon>Kitasatosporales</taxon>
        <taxon>Streptomycetaceae</taxon>
        <taxon>Streptomyces</taxon>
    </lineage>
</organism>
<dbReference type="PROSITE" id="PS50075">
    <property type="entry name" value="CARRIER"/>
    <property type="match status" value="1"/>
</dbReference>
<evidence type="ECO:0000256" key="1">
    <source>
        <dbReference type="ARBA" id="ARBA00001957"/>
    </source>
</evidence>
<protein>
    <submittedName>
        <fullName evidence="6">Non-ribosomal peptide synthetase</fullName>
    </submittedName>
</protein>
<evidence type="ECO:0000256" key="2">
    <source>
        <dbReference type="ARBA" id="ARBA00006432"/>
    </source>
</evidence>
<dbReference type="InterPro" id="IPR006162">
    <property type="entry name" value="Ppantetheine_attach_site"/>
</dbReference>
<dbReference type="Gene3D" id="3.30.559.30">
    <property type="entry name" value="Nonribosomal peptide synthetase, condensation domain"/>
    <property type="match status" value="1"/>
</dbReference>
<feature type="domain" description="Carrier" evidence="5">
    <location>
        <begin position="100"/>
        <end position="175"/>
    </location>
</feature>
<dbReference type="InterPro" id="IPR045851">
    <property type="entry name" value="AMP-bd_C_sf"/>
</dbReference>
<evidence type="ECO:0000256" key="3">
    <source>
        <dbReference type="ARBA" id="ARBA00022450"/>
    </source>
</evidence>
<dbReference type="InterPro" id="IPR009081">
    <property type="entry name" value="PP-bd_ACP"/>
</dbReference>
<dbReference type="Pfam" id="PF00550">
    <property type="entry name" value="PP-binding"/>
    <property type="match status" value="1"/>
</dbReference>
<name>G2GPN1_9ACTN</name>
<dbReference type="Gene3D" id="3.30.300.30">
    <property type="match status" value="1"/>
</dbReference>
<dbReference type="Proteomes" id="UP000004217">
    <property type="component" value="Unassembled WGS sequence"/>
</dbReference>
<dbReference type="GO" id="GO:0044550">
    <property type="term" value="P:secondary metabolite biosynthetic process"/>
    <property type="evidence" value="ECO:0007669"/>
    <property type="project" value="TreeGrafter"/>
</dbReference>
<feature type="non-terminal residue" evidence="6">
    <location>
        <position position="655"/>
    </location>
</feature>
<dbReference type="AlphaFoldDB" id="G2GPN1"/>
<dbReference type="InterPro" id="IPR001242">
    <property type="entry name" value="Condensation_dom"/>
</dbReference>
<keyword evidence="3" id="KW-0596">Phosphopantetheine</keyword>
<keyword evidence="7" id="KW-1185">Reference proteome</keyword>
<dbReference type="PROSITE" id="PS00012">
    <property type="entry name" value="PHOSPHOPANTETHEINE"/>
    <property type="match status" value="1"/>
</dbReference>
<dbReference type="GO" id="GO:0005737">
    <property type="term" value="C:cytoplasm"/>
    <property type="evidence" value="ECO:0007669"/>
    <property type="project" value="TreeGrafter"/>
</dbReference>
<dbReference type="SMART" id="SM00823">
    <property type="entry name" value="PKS_PP"/>
    <property type="match status" value="1"/>
</dbReference>
<reference evidence="6 7" key="1">
    <citation type="submission" date="2011-08" db="EMBL/GenBank/DDBJ databases">
        <authorList>
            <person name="Lin Y."/>
            <person name="Hao X."/>
            <person name="Johnstone L."/>
            <person name="Miller S.J."/>
            <person name="Wei G."/>
            <person name="Rensing C."/>
        </authorList>
    </citation>
    <scope>NUCLEOTIDE SEQUENCE [LARGE SCALE GENOMIC DNA]</scope>
    <source>
        <strain evidence="6 7">K42</strain>
    </source>
</reference>
<dbReference type="Gene3D" id="1.10.1200.10">
    <property type="entry name" value="ACP-like"/>
    <property type="match status" value="1"/>
</dbReference>
<dbReference type="GO" id="GO:0031177">
    <property type="term" value="F:phosphopantetheine binding"/>
    <property type="evidence" value="ECO:0007669"/>
    <property type="project" value="InterPro"/>
</dbReference>
<proteinExistence type="inferred from homology"/>
<comment type="similarity">
    <text evidence="2">Belongs to the ATP-dependent AMP-binding enzyme family.</text>
</comment>
<evidence type="ECO:0000259" key="5">
    <source>
        <dbReference type="PROSITE" id="PS50075"/>
    </source>
</evidence>
<dbReference type="Gene3D" id="3.30.559.10">
    <property type="entry name" value="Chloramphenicol acetyltransferase-like domain"/>
    <property type="match status" value="1"/>
</dbReference>
<dbReference type="InterPro" id="IPR023213">
    <property type="entry name" value="CAT-like_dom_sf"/>
</dbReference>
<dbReference type="InterPro" id="IPR036736">
    <property type="entry name" value="ACP-like_sf"/>
</dbReference>
<gene>
    <name evidence="6" type="ORF">SZN_37476</name>
</gene>
<dbReference type="GO" id="GO:0043041">
    <property type="term" value="P:amino acid activation for nonribosomal peptide biosynthetic process"/>
    <property type="evidence" value="ECO:0007669"/>
    <property type="project" value="TreeGrafter"/>
</dbReference>
<evidence type="ECO:0000313" key="6">
    <source>
        <dbReference type="EMBL" id="EGX54534.1"/>
    </source>
</evidence>
<dbReference type="SUPFAM" id="SSF47336">
    <property type="entry name" value="ACP-like"/>
    <property type="match status" value="1"/>
</dbReference>
<accession>G2GPN1</accession>
<dbReference type="RefSeq" id="WP_007506141.1">
    <property type="nucleotide sequence ID" value="NZ_AGBF01000405.1"/>
</dbReference>
<dbReference type="GO" id="GO:0008610">
    <property type="term" value="P:lipid biosynthetic process"/>
    <property type="evidence" value="ECO:0007669"/>
    <property type="project" value="UniProtKB-ARBA"/>
</dbReference>
<dbReference type="SUPFAM" id="SSF52777">
    <property type="entry name" value="CoA-dependent acyltransferases"/>
    <property type="match status" value="2"/>
</dbReference>
<dbReference type="InterPro" id="IPR025110">
    <property type="entry name" value="AMP-bd_C"/>
</dbReference>
<keyword evidence="4" id="KW-0597">Phosphoprotein</keyword>
<evidence type="ECO:0000313" key="7">
    <source>
        <dbReference type="Proteomes" id="UP000004217"/>
    </source>
</evidence>
<comment type="caution">
    <text evidence="6">The sequence shown here is derived from an EMBL/GenBank/DDBJ whole genome shotgun (WGS) entry which is preliminary data.</text>
</comment>
<dbReference type="FunFam" id="1.10.1200.10:FF:000016">
    <property type="entry name" value="Non-ribosomal peptide synthase"/>
    <property type="match status" value="1"/>
</dbReference>
<dbReference type="PANTHER" id="PTHR45527">
    <property type="entry name" value="NONRIBOSOMAL PEPTIDE SYNTHETASE"/>
    <property type="match status" value="1"/>
</dbReference>
<dbReference type="SUPFAM" id="SSF56801">
    <property type="entry name" value="Acetyl-CoA synthetase-like"/>
    <property type="match status" value="1"/>
</dbReference>
<dbReference type="CDD" id="cd19531">
    <property type="entry name" value="LCL_NRPS-like"/>
    <property type="match status" value="1"/>
</dbReference>
<dbReference type="PANTHER" id="PTHR45527:SF1">
    <property type="entry name" value="FATTY ACID SYNTHASE"/>
    <property type="match status" value="1"/>
</dbReference>
<dbReference type="Pfam" id="PF00668">
    <property type="entry name" value="Condensation"/>
    <property type="match status" value="1"/>
</dbReference>
<dbReference type="GO" id="GO:0072330">
    <property type="term" value="P:monocarboxylic acid biosynthetic process"/>
    <property type="evidence" value="ECO:0007669"/>
    <property type="project" value="UniProtKB-ARBA"/>
</dbReference>
<comment type="cofactor">
    <cofactor evidence="1">
        <name>pantetheine 4'-phosphate</name>
        <dbReference type="ChEBI" id="CHEBI:47942"/>
    </cofactor>
</comment>
<dbReference type="GO" id="GO:0003824">
    <property type="term" value="F:catalytic activity"/>
    <property type="evidence" value="ECO:0007669"/>
    <property type="project" value="InterPro"/>
</dbReference>